<reference evidence="3" key="2">
    <citation type="submission" date="2015-01" db="EMBL/GenBank/DDBJ databases">
        <title>Evolutionary Origins and Diversification of the Mycorrhizal Mutualists.</title>
        <authorList>
            <consortium name="DOE Joint Genome Institute"/>
            <consortium name="Mycorrhizal Genomics Consortium"/>
            <person name="Kohler A."/>
            <person name="Kuo A."/>
            <person name="Nagy L.G."/>
            <person name="Floudas D."/>
            <person name="Copeland A."/>
            <person name="Barry K.W."/>
            <person name="Cichocki N."/>
            <person name="Veneault-Fourrey C."/>
            <person name="LaButti K."/>
            <person name="Lindquist E.A."/>
            <person name="Lipzen A."/>
            <person name="Lundell T."/>
            <person name="Morin E."/>
            <person name="Murat C."/>
            <person name="Riley R."/>
            <person name="Ohm R."/>
            <person name="Sun H."/>
            <person name="Tunlid A."/>
            <person name="Henrissat B."/>
            <person name="Grigoriev I.V."/>
            <person name="Hibbett D.S."/>
            <person name="Martin F."/>
        </authorList>
    </citation>
    <scope>NUCLEOTIDE SEQUENCE [LARGE SCALE GENOMIC DNA]</scope>
    <source>
        <strain evidence="3">LaAM-08-1</strain>
    </source>
</reference>
<dbReference type="Proteomes" id="UP000054477">
    <property type="component" value="Unassembled WGS sequence"/>
</dbReference>
<evidence type="ECO:0000313" key="3">
    <source>
        <dbReference type="Proteomes" id="UP000054477"/>
    </source>
</evidence>
<protein>
    <submittedName>
        <fullName evidence="2">Uncharacterized protein</fullName>
    </submittedName>
</protein>
<keyword evidence="3" id="KW-1185">Reference proteome</keyword>
<gene>
    <name evidence="2" type="ORF">K443DRAFT_130454</name>
</gene>
<proteinExistence type="predicted"/>
<feature type="region of interest" description="Disordered" evidence="1">
    <location>
        <begin position="1"/>
        <end position="52"/>
    </location>
</feature>
<dbReference type="AlphaFoldDB" id="A0A0C9Y5M2"/>
<feature type="compositionally biased region" description="Basic residues" evidence="1">
    <location>
        <begin position="1"/>
        <end position="12"/>
    </location>
</feature>
<reference evidence="2 3" key="1">
    <citation type="submission" date="2014-04" db="EMBL/GenBank/DDBJ databases">
        <authorList>
            <consortium name="DOE Joint Genome Institute"/>
            <person name="Kuo A."/>
            <person name="Kohler A."/>
            <person name="Nagy L.G."/>
            <person name="Floudas D."/>
            <person name="Copeland A."/>
            <person name="Barry K.W."/>
            <person name="Cichocki N."/>
            <person name="Veneault-Fourrey C."/>
            <person name="LaButti K."/>
            <person name="Lindquist E.A."/>
            <person name="Lipzen A."/>
            <person name="Lundell T."/>
            <person name="Morin E."/>
            <person name="Murat C."/>
            <person name="Sun H."/>
            <person name="Tunlid A."/>
            <person name="Henrissat B."/>
            <person name="Grigoriev I.V."/>
            <person name="Hibbett D.S."/>
            <person name="Martin F."/>
            <person name="Nordberg H.P."/>
            <person name="Cantor M.N."/>
            <person name="Hua S.X."/>
        </authorList>
    </citation>
    <scope>NUCLEOTIDE SEQUENCE [LARGE SCALE GENOMIC DNA]</scope>
    <source>
        <strain evidence="2 3">LaAM-08-1</strain>
    </source>
</reference>
<name>A0A0C9Y5M2_9AGAR</name>
<accession>A0A0C9Y5M2</accession>
<evidence type="ECO:0000313" key="2">
    <source>
        <dbReference type="EMBL" id="KIK05442.1"/>
    </source>
</evidence>
<evidence type="ECO:0000256" key="1">
    <source>
        <dbReference type="SAM" id="MobiDB-lite"/>
    </source>
</evidence>
<organism evidence="2 3">
    <name type="scientific">Laccaria amethystina LaAM-08-1</name>
    <dbReference type="NCBI Taxonomy" id="1095629"/>
    <lineage>
        <taxon>Eukaryota</taxon>
        <taxon>Fungi</taxon>
        <taxon>Dikarya</taxon>
        <taxon>Basidiomycota</taxon>
        <taxon>Agaricomycotina</taxon>
        <taxon>Agaricomycetes</taxon>
        <taxon>Agaricomycetidae</taxon>
        <taxon>Agaricales</taxon>
        <taxon>Agaricineae</taxon>
        <taxon>Hydnangiaceae</taxon>
        <taxon>Laccaria</taxon>
    </lineage>
</organism>
<dbReference type="OrthoDB" id="3066809at2759"/>
<dbReference type="EMBL" id="KN838560">
    <property type="protein sequence ID" value="KIK05442.1"/>
    <property type="molecule type" value="Genomic_DNA"/>
</dbReference>
<feature type="compositionally biased region" description="Polar residues" evidence="1">
    <location>
        <begin position="38"/>
        <end position="52"/>
    </location>
</feature>
<sequence>MIKVRRPRKKSRHVEVEDGEIVVKGLGEQDMDTDNDSEGSSKASPVSQPTSPQIEVTHVDLMFVPAKGVLTCRACLFDYNKSGSGSKAKEPKAFPTDAMWDELRDHCVKEHPSACADVARLHPAEIYELRRRLAQLSRAM</sequence>
<dbReference type="HOGENOM" id="CLU_1835473_0_0_1"/>